<gene>
    <name evidence="1" type="ORF">TREES_T100006522</name>
</gene>
<reference evidence="2" key="2">
    <citation type="journal article" date="2013" name="Nat. Commun.">
        <title>Genome of the Chinese tree shrew.</title>
        <authorList>
            <person name="Fan Y."/>
            <person name="Huang Z.Y."/>
            <person name="Cao C.C."/>
            <person name="Chen C.S."/>
            <person name="Chen Y.X."/>
            <person name="Fan D.D."/>
            <person name="He J."/>
            <person name="Hou H.L."/>
            <person name="Hu L."/>
            <person name="Hu X.T."/>
            <person name="Jiang X.T."/>
            <person name="Lai R."/>
            <person name="Lang Y.S."/>
            <person name="Liang B."/>
            <person name="Liao S.G."/>
            <person name="Mu D."/>
            <person name="Ma Y.Y."/>
            <person name="Niu Y.Y."/>
            <person name="Sun X.Q."/>
            <person name="Xia J.Q."/>
            <person name="Xiao J."/>
            <person name="Xiong Z.Q."/>
            <person name="Xu L."/>
            <person name="Yang L."/>
            <person name="Zhang Y."/>
            <person name="Zhao W."/>
            <person name="Zhao X.D."/>
            <person name="Zheng Y.T."/>
            <person name="Zhou J.M."/>
            <person name="Zhu Y.B."/>
            <person name="Zhang G.J."/>
            <person name="Wang J."/>
            <person name="Yao Y.G."/>
        </authorList>
    </citation>
    <scope>NUCLEOTIDE SEQUENCE [LARGE SCALE GENOMIC DNA]</scope>
</reference>
<sequence length="174" mass="19794">MLITEHRKELIEVLQPLIASTRPSKVTDKAINKVTDEVVKAFMTPLKLSWNSYSVSECLFSRLILNNCGNGQALHLMRFGACALLSGCRHPACAKILTGNYQRGRGPTCWSPSSPVQWSEDASAREEVWTRRRNVTPMLGLQKKPPTASVRDAHRCYMLDWAVVRWERQNQVFH</sequence>
<dbReference type="STRING" id="246437.L9KVA6"/>
<dbReference type="Proteomes" id="UP000011518">
    <property type="component" value="Unassembled WGS sequence"/>
</dbReference>
<protein>
    <submittedName>
        <fullName evidence="1">Uncharacterized protein</fullName>
    </submittedName>
</protein>
<dbReference type="AlphaFoldDB" id="L9KVA6"/>
<reference evidence="2" key="1">
    <citation type="submission" date="2012-07" db="EMBL/GenBank/DDBJ databases">
        <title>Genome of the Chinese tree shrew, a rising model animal genetically related to primates.</title>
        <authorList>
            <person name="Zhang G."/>
            <person name="Fan Y."/>
            <person name="Yao Y."/>
            <person name="Huang Z."/>
        </authorList>
    </citation>
    <scope>NUCLEOTIDE SEQUENCE [LARGE SCALE GENOMIC DNA]</scope>
</reference>
<accession>L9KVA6</accession>
<dbReference type="EMBL" id="KB320639">
    <property type="protein sequence ID" value="ELW66746.1"/>
    <property type="molecule type" value="Genomic_DNA"/>
</dbReference>
<proteinExistence type="predicted"/>
<evidence type="ECO:0000313" key="2">
    <source>
        <dbReference type="Proteomes" id="UP000011518"/>
    </source>
</evidence>
<evidence type="ECO:0000313" key="1">
    <source>
        <dbReference type="EMBL" id="ELW66746.1"/>
    </source>
</evidence>
<keyword evidence="2" id="KW-1185">Reference proteome</keyword>
<organism evidence="1 2">
    <name type="scientific">Tupaia chinensis</name>
    <name type="common">Chinese tree shrew</name>
    <name type="synonym">Tupaia belangeri chinensis</name>
    <dbReference type="NCBI Taxonomy" id="246437"/>
    <lineage>
        <taxon>Eukaryota</taxon>
        <taxon>Metazoa</taxon>
        <taxon>Chordata</taxon>
        <taxon>Craniata</taxon>
        <taxon>Vertebrata</taxon>
        <taxon>Euteleostomi</taxon>
        <taxon>Mammalia</taxon>
        <taxon>Eutheria</taxon>
        <taxon>Euarchontoglires</taxon>
        <taxon>Scandentia</taxon>
        <taxon>Tupaiidae</taxon>
        <taxon>Tupaia</taxon>
    </lineage>
</organism>
<name>L9KVA6_TUPCH</name>
<dbReference type="InParanoid" id="L9KVA6"/>